<dbReference type="Gene3D" id="1.10.150.320">
    <property type="entry name" value="Photosystem II 12 kDa extrinsic protein"/>
    <property type="match status" value="1"/>
</dbReference>
<dbReference type="GO" id="GO:0015628">
    <property type="term" value="P:protein secretion by the type II secretion system"/>
    <property type="evidence" value="ECO:0007669"/>
    <property type="project" value="TreeGrafter"/>
</dbReference>
<dbReference type="Proteomes" id="UP000224003">
    <property type="component" value="Unassembled WGS sequence"/>
</dbReference>
<dbReference type="Pfam" id="PF12836">
    <property type="entry name" value="HHH_3"/>
    <property type="match status" value="1"/>
</dbReference>
<keyword evidence="2" id="KW-0472">Membrane</keyword>
<dbReference type="EMBL" id="NUVX01000009">
    <property type="protein sequence ID" value="PFJ42603.1"/>
    <property type="molecule type" value="Genomic_DNA"/>
</dbReference>
<comment type="caution">
    <text evidence="3">The sequence shown here is derived from an EMBL/GenBank/DDBJ whole genome shotgun (WGS) entry which is preliminary data.</text>
</comment>
<dbReference type="SUPFAM" id="SSF47781">
    <property type="entry name" value="RuvA domain 2-like"/>
    <property type="match status" value="1"/>
</dbReference>
<protein>
    <recommendedName>
        <fullName evidence="5">Helix-hairpin-helix domain-containing protein</fullName>
    </recommendedName>
</protein>
<keyword evidence="2" id="KW-1133">Transmembrane helix</keyword>
<dbReference type="InterPro" id="IPR010994">
    <property type="entry name" value="RuvA_2-like"/>
</dbReference>
<feature type="transmembrane region" description="Helical" evidence="2">
    <location>
        <begin position="20"/>
        <end position="39"/>
    </location>
</feature>
<dbReference type="InterPro" id="IPR051675">
    <property type="entry name" value="Endo/Exo/Phosphatase_dom_1"/>
</dbReference>
<evidence type="ECO:0000313" key="4">
    <source>
        <dbReference type="Proteomes" id="UP000224003"/>
    </source>
</evidence>
<dbReference type="PANTHER" id="PTHR21180">
    <property type="entry name" value="ENDONUCLEASE/EXONUCLEASE/PHOSPHATASE FAMILY DOMAIN-CONTAINING PROTEIN 1"/>
    <property type="match status" value="1"/>
</dbReference>
<sequence>MTVDKIYTDRGKSWEMKNSWWVLLTFVPFGIISFIAFLYTGSKVKNQRWRLYGFVYLAVLIIAFATAVTGIGAAVALTLWIITIIHAFKIRPAYLVQLDVLKNNEQQIANQEITKLREEAEVKFKVDRQTKNQPPQPKVNNEEGSVSKPQNQVVPPKVEESVPFEKEVRKIDINTAAESEIAAIPAIGIILAKKVVKKRQDLGGFQSFEQFSEIMELKGHTIEKVKQSVTFSMVEETNVSMSGRMIDF</sequence>
<feature type="region of interest" description="Disordered" evidence="1">
    <location>
        <begin position="126"/>
        <end position="152"/>
    </location>
</feature>
<evidence type="ECO:0000256" key="2">
    <source>
        <dbReference type="SAM" id="Phobius"/>
    </source>
</evidence>
<evidence type="ECO:0008006" key="5">
    <source>
        <dbReference type="Google" id="ProtNLM"/>
    </source>
</evidence>
<keyword evidence="2" id="KW-0812">Transmembrane</keyword>
<feature type="transmembrane region" description="Helical" evidence="2">
    <location>
        <begin position="51"/>
        <end position="82"/>
    </location>
</feature>
<dbReference type="GO" id="GO:0015627">
    <property type="term" value="C:type II protein secretion system complex"/>
    <property type="evidence" value="ECO:0007669"/>
    <property type="project" value="TreeGrafter"/>
</dbReference>
<evidence type="ECO:0000256" key="1">
    <source>
        <dbReference type="SAM" id="MobiDB-lite"/>
    </source>
</evidence>
<reference evidence="3 4" key="1">
    <citation type="submission" date="2017-09" db="EMBL/GenBank/DDBJ databases">
        <title>Large-scale bioinformatics analysis of Bacillus genomes uncovers conserved roles of natural products in bacterial physiology.</title>
        <authorList>
            <consortium name="Agbiome Team Llc"/>
            <person name="Bleich R.M."/>
            <person name="Grubbs K.J."/>
            <person name="Santa Maria K.C."/>
            <person name="Allen S.E."/>
            <person name="Farag S."/>
            <person name="Shank E.A."/>
            <person name="Bowers A."/>
        </authorList>
    </citation>
    <scope>NUCLEOTIDE SEQUENCE [LARGE SCALE GENOMIC DNA]</scope>
    <source>
        <strain evidence="3 4">AFS085496</strain>
    </source>
</reference>
<organism evidence="3 4">
    <name type="scientific">Bacillus thuringiensis</name>
    <dbReference type="NCBI Taxonomy" id="1428"/>
    <lineage>
        <taxon>Bacteria</taxon>
        <taxon>Bacillati</taxon>
        <taxon>Bacillota</taxon>
        <taxon>Bacilli</taxon>
        <taxon>Bacillales</taxon>
        <taxon>Bacillaceae</taxon>
        <taxon>Bacillus</taxon>
        <taxon>Bacillus cereus group</taxon>
    </lineage>
</organism>
<gene>
    <name evidence="3" type="ORF">COJ15_06115</name>
</gene>
<accession>A0A9X6WR29</accession>
<dbReference type="AlphaFoldDB" id="A0A9X6WR29"/>
<dbReference type="PANTHER" id="PTHR21180:SF32">
    <property type="entry name" value="ENDONUCLEASE_EXONUCLEASE_PHOSPHATASE FAMILY DOMAIN-CONTAINING PROTEIN 1"/>
    <property type="match status" value="1"/>
</dbReference>
<proteinExistence type="predicted"/>
<feature type="compositionally biased region" description="Polar residues" evidence="1">
    <location>
        <begin position="138"/>
        <end position="152"/>
    </location>
</feature>
<evidence type="ECO:0000313" key="3">
    <source>
        <dbReference type="EMBL" id="PFJ42603.1"/>
    </source>
</evidence>
<name>A0A9X6WR29_BACTU</name>